<accession>A0A139KUS5</accession>
<evidence type="ECO:0000313" key="1">
    <source>
        <dbReference type="EMBL" id="KXT42941.1"/>
    </source>
</evidence>
<comment type="caution">
    <text evidence="1">The sequence shown here is derived from an EMBL/GenBank/DDBJ whole genome shotgun (WGS) entry which is preliminary data.</text>
</comment>
<sequence>MDKIRLKLAIILATIFFTGNAFSQTTMKELIGLPIDSIGFNITMDSTNNRNIPTTSRSLQAITRISGNELHPHIPTSYTIDKTKDVGEIPCNSTVSPTGAMTINVPIEAYQSPDGFTPQLSLTY</sequence>
<protein>
    <submittedName>
        <fullName evidence="1">Uncharacterized protein</fullName>
    </submittedName>
</protein>
<name>A0A139KUS5_9BACE</name>
<proteinExistence type="predicted"/>
<organism evidence="1">
    <name type="scientific">Bacteroides intestinalis</name>
    <dbReference type="NCBI Taxonomy" id="329854"/>
    <lineage>
        <taxon>Bacteria</taxon>
        <taxon>Pseudomonadati</taxon>
        <taxon>Bacteroidota</taxon>
        <taxon>Bacteroidia</taxon>
        <taxon>Bacteroidales</taxon>
        <taxon>Bacteroidaceae</taxon>
        <taxon>Bacteroides</taxon>
    </lineage>
</organism>
<evidence type="ECO:0000313" key="2">
    <source>
        <dbReference type="Proteomes" id="UP000070319"/>
    </source>
</evidence>
<dbReference type="Proteomes" id="UP000070319">
    <property type="component" value="Unassembled WGS sequence"/>
</dbReference>
<gene>
    <name evidence="1" type="ORF">HMPREF2531_04585</name>
</gene>
<dbReference type="AlphaFoldDB" id="A0A139KUS5"/>
<dbReference type="PATRIC" id="fig|329854.7.peg.4658"/>
<dbReference type="EMBL" id="LTDF01000163">
    <property type="protein sequence ID" value="KXT42941.1"/>
    <property type="molecule type" value="Genomic_DNA"/>
</dbReference>
<feature type="non-terminal residue" evidence="1">
    <location>
        <position position="124"/>
    </location>
</feature>
<reference evidence="1 2" key="1">
    <citation type="submission" date="2016-02" db="EMBL/GenBank/DDBJ databases">
        <authorList>
            <person name="Wen L."/>
            <person name="He K."/>
            <person name="Yang H."/>
        </authorList>
    </citation>
    <scope>NUCLEOTIDE SEQUENCE [LARGE SCALE GENOMIC DNA]</scope>
    <source>
        <strain evidence="1 2">KLE1704</strain>
    </source>
</reference>